<gene>
    <name evidence="1" type="ORF">ALQ15_115517</name>
</gene>
<proteinExistence type="predicted"/>
<organism evidence="1 2">
    <name type="scientific">Pseudomonas syringae pv. actinidiae</name>
    <dbReference type="NCBI Taxonomy" id="103796"/>
    <lineage>
        <taxon>Bacteria</taxon>
        <taxon>Pseudomonadati</taxon>
        <taxon>Pseudomonadota</taxon>
        <taxon>Gammaproteobacteria</taxon>
        <taxon>Pseudomonadales</taxon>
        <taxon>Pseudomonadaceae</taxon>
        <taxon>Pseudomonas</taxon>
        <taxon>Pseudomonas syringae</taxon>
    </lineage>
</organism>
<dbReference type="Proteomes" id="UP000282289">
    <property type="component" value="Unassembled WGS sequence"/>
</dbReference>
<protein>
    <submittedName>
        <fullName evidence="1">Uncharacterized protein</fullName>
    </submittedName>
</protein>
<comment type="caution">
    <text evidence="1">The sequence shown here is derived from an EMBL/GenBank/DDBJ whole genome shotgun (WGS) entry which is preliminary data.</text>
</comment>
<dbReference type="AlphaFoldDB" id="A0A7Z6XVN3"/>
<accession>A0A7Z6XVN3</accession>
<evidence type="ECO:0000313" key="1">
    <source>
        <dbReference type="EMBL" id="RMP75952.1"/>
    </source>
</evidence>
<name>A0A7Z6XVN3_PSESF</name>
<reference evidence="1 2" key="1">
    <citation type="submission" date="2018-08" db="EMBL/GenBank/DDBJ databases">
        <title>Recombination of ecologically and evolutionarily significant loci maintains genetic cohesion in the Pseudomonas syringae species complex.</title>
        <authorList>
            <person name="Dillon M."/>
            <person name="Thakur S."/>
            <person name="Almeida R.N.D."/>
            <person name="Weir B.S."/>
            <person name="Guttman D.S."/>
        </authorList>
    </citation>
    <scope>NUCLEOTIDE SEQUENCE [LARGE SCALE GENOMIC DNA]</scope>
    <source>
        <strain evidence="1 2">ICMP 19589</strain>
    </source>
</reference>
<evidence type="ECO:0000313" key="2">
    <source>
        <dbReference type="Proteomes" id="UP000282289"/>
    </source>
</evidence>
<dbReference type="EMBL" id="RBQT01000144">
    <property type="protein sequence ID" value="RMP75952.1"/>
    <property type="molecule type" value="Genomic_DNA"/>
</dbReference>
<sequence>MPGVSLFRFGQPFTSLEHAMPVKYGQNAFFQPPGQPGRLTAIQQPAREARRNLAAIGEFSQYDPAFLDGQRARAITVVDGRLTPTTQRDQHIIGHHRCLLAGGCGGFGVAGIGGIAETMNIGELSVPERGRVHVHPACGIGQRAAANEVGCNLRWHHVQHFKAVLDGFAAAIGLRANKRSTLARPVDGHQPMAELEVDGVTLDVLHQRRYIVRHTEQHATGVEELRIDLRQTAGFQPVVTRQVHGLLWRTGAFDRHGRLSKQRAPLLQALHQLPGIGCQVIAIVGGHAVGTQRLDQPVDGRPVQLQTGADHQLLIGKHAPVGERQGIVLRFERRHGGLDPLHAFGNQRRHAACRRLRRENARADHGPARLVIVGIGRVDQRDLQGSITGEQACGGGDTGSTATDDQDLTASCRSIHHRVSQGGQRSKGIERDLQVDDAVVFRLGKVPAAHVDLHRRQHQYGHIQRHVTGFTHADERVFIYAVMNMDVAGALFGDGGHVFQLTTVGQVVVAHEQQGVRRQRQQLVNGAVQRARIGSGKVATRGAVIGHEQRVAHKRDGFVVDLHQVTHARRCMPGRMHGLDLKCSKGERGVVFQQHIELAAIAGKVRRRVEQRAKGFLHGGDMAADDDLSAELLFQIRRSREVISMHMGFENPLHRSPQRLYPADHPVGRLGPGAARLGVVIEHAVDQRALLAVQVHHQVADGPGMAVEEGFDIKFFTDDHVQFPWL</sequence>